<dbReference type="Proteomes" id="UP000183567">
    <property type="component" value="Unassembled WGS sequence"/>
</dbReference>
<feature type="compositionally biased region" description="Low complexity" evidence="1">
    <location>
        <begin position="33"/>
        <end position="57"/>
    </location>
</feature>
<dbReference type="AlphaFoldDB" id="A0A1J8Q924"/>
<evidence type="ECO:0000313" key="2">
    <source>
        <dbReference type="EMBL" id="OJA10145.1"/>
    </source>
</evidence>
<feature type="region of interest" description="Disordered" evidence="1">
    <location>
        <begin position="1"/>
        <end position="75"/>
    </location>
</feature>
<evidence type="ECO:0000313" key="3">
    <source>
        <dbReference type="Proteomes" id="UP000183567"/>
    </source>
</evidence>
<proteinExistence type="predicted"/>
<protein>
    <submittedName>
        <fullName evidence="2">Uncharacterized protein</fullName>
    </submittedName>
</protein>
<name>A0A1J8Q924_9AGAM</name>
<sequence>MTEEMDQGNFSLAQFPGIPEISVTHISPPSKPSSPSSSNNNSLFSASSAPQSNSTTPSPTPDPTPGASDATSKLAQHSLVGHQGNVNRAPVNQWRPQTAEAAFQQQAALVAQYYPRPQVPPSRQRPYPDEMYSQAYVPPTYSHHAAYAIPPPGSSAGMHPPGMMQPGIVMGMSMDQAGVIPPPPHPGACIP</sequence>
<keyword evidence="3" id="KW-1185">Reference proteome</keyword>
<organism evidence="2 3">
    <name type="scientific">Rhizopogon vesiculosus</name>
    <dbReference type="NCBI Taxonomy" id="180088"/>
    <lineage>
        <taxon>Eukaryota</taxon>
        <taxon>Fungi</taxon>
        <taxon>Dikarya</taxon>
        <taxon>Basidiomycota</taxon>
        <taxon>Agaricomycotina</taxon>
        <taxon>Agaricomycetes</taxon>
        <taxon>Agaricomycetidae</taxon>
        <taxon>Boletales</taxon>
        <taxon>Suillineae</taxon>
        <taxon>Rhizopogonaceae</taxon>
        <taxon>Rhizopogon</taxon>
    </lineage>
</organism>
<evidence type="ECO:0000256" key="1">
    <source>
        <dbReference type="SAM" id="MobiDB-lite"/>
    </source>
</evidence>
<dbReference type="EMBL" id="LVVM01005584">
    <property type="protein sequence ID" value="OJA10145.1"/>
    <property type="molecule type" value="Genomic_DNA"/>
</dbReference>
<accession>A0A1J8Q924</accession>
<comment type="caution">
    <text evidence="2">The sequence shown here is derived from an EMBL/GenBank/DDBJ whole genome shotgun (WGS) entry which is preliminary data.</text>
</comment>
<gene>
    <name evidence="2" type="ORF">AZE42_07199</name>
</gene>
<reference evidence="2 3" key="1">
    <citation type="submission" date="2016-03" db="EMBL/GenBank/DDBJ databases">
        <title>Comparative genomics of the ectomycorrhizal sister species Rhizopogon vinicolor and Rhizopogon vesiculosus (Basidiomycota: Boletales) reveals a divergence of the mating type B locus.</title>
        <authorList>
            <person name="Mujic A.B."/>
            <person name="Kuo A."/>
            <person name="Tritt A."/>
            <person name="Lipzen A."/>
            <person name="Chen C."/>
            <person name="Johnson J."/>
            <person name="Sharma A."/>
            <person name="Barry K."/>
            <person name="Grigoriev I.V."/>
            <person name="Spatafora J.W."/>
        </authorList>
    </citation>
    <scope>NUCLEOTIDE SEQUENCE [LARGE SCALE GENOMIC DNA]</scope>
    <source>
        <strain evidence="2 3">AM-OR11-056</strain>
    </source>
</reference>